<dbReference type="Gene3D" id="3.40.30.10">
    <property type="entry name" value="Glutaredoxin"/>
    <property type="match status" value="1"/>
</dbReference>
<dbReference type="EMBL" id="UINC01172033">
    <property type="protein sequence ID" value="SVD76901.1"/>
    <property type="molecule type" value="Genomic_DNA"/>
</dbReference>
<evidence type="ECO:0008006" key="2">
    <source>
        <dbReference type="Google" id="ProtNLM"/>
    </source>
</evidence>
<proteinExistence type="predicted"/>
<name>A0A382Y2A1_9ZZZZ</name>
<accession>A0A382Y2A1</accession>
<reference evidence="1" key="1">
    <citation type="submission" date="2018-05" db="EMBL/GenBank/DDBJ databases">
        <authorList>
            <person name="Lanie J.A."/>
            <person name="Ng W.-L."/>
            <person name="Kazmierczak K.M."/>
            <person name="Andrzejewski T.M."/>
            <person name="Davidsen T.M."/>
            <person name="Wayne K.J."/>
            <person name="Tettelin H."/>
            <person name="Glass J.I."/>
            <person name="Rusch D."/>
            <person name="Podicherti R."/>
            <person name="Tsui H.-C.T."/>
            <person name="Winkler M.E."/>
        </authorList>
    </citation>
    <scope>NUCLEOTIDE SEQUENCE</scope>
</reference>
<organism evidence="1">
    <name type="scientific">marine metagenome</name>
    <dbReference type="NCBI Taxonomy" id="408172"/>
    <lineage>
        <taxon>unclassified sequences</taxon>
        <taxon>metagenomes</taxon>
        <taxon>ecological metagenomes</taxon>
    </lineage>
</organism>
<dbReference type="AlphaFoldDB" id="A0A382Y2A1"/>
<protein>
    <recommendedName>
        <fullName evidence="2">DSBA-like thioredoxin domain-containing protein</fullName>
    </recommendedName>
</protein>
<gene>
    <name evidence="1" type="ORF">METZ01_LOCUS429755</name>
</gene>
<sequence>MIIRFYYSFRSPFAGVAFHRMSLLPEPVRTIVLTMPLWPDVIFGGHMDNPTDNLFKTRYVFKDAARQAEKADLNRSFLD</sequence>
<evidence type="ECO:0000313" key="1">
    <source>
        <dbReference type="EMBL" id="SVD76901.1"/>
    </source>
</evidence>